<organism evidence="3 4">
    <name type="scientific">Epicoccum nigrum</name>
    <name type="common">Soil fungus</name>
    <name type="synonym">Epicoccum purpurascens</name>
    <dbReference type="NCBI Taxonomy" id="105696"/>
    <lineage>
        <taxon>Eukaryota</taxon>
        <taxon>Fungi</taxon>
        <taxon>Dikarya</taxon>
        <taxon>Ascomycota</taxon>
        <taxon>Pezizomycotina</taxon>
        <taxon>Dothideomycetes</taxon>
        <taxon>Pleosporomycetidae</taxon>
        <taxon>Pleosporales</taxon>
        <taxon>Pleosporineae</taxon>
        <taxon>Didymellaceae</taxon>
        <taxon>Epicoccum</taxon>
    </lineage>
</organism>
<feature type="region of interest" description="Disordered" evidence="1">
    <location>
        <begin position="851"/>
        <end position="871"/>
    </location>
</feature>
<gene>
    <name evidence="3" type="ORF">B5807_10619</name>
</gene>
<accession>A0A1Y2LPC7</accession>
<keyword evidence="4" id="KW-1185">Reference proteome</keyword>
<protein>
    <recommendedName>
        <fullName evidence="2">Heterokaryon incompatibility domain-containing protein</fullName>
    </recommendedName>
</protein>
<evidence type="ECO:0000313" key="3">
    <source>
        <dbReference type="EMBL" id="OSS44758.1"/>
    </source>
</evidence>
<dbReference type="AlphaFoldDB" id="A0A1Y2LPC7"/>
<dbReference type="PANTHER" id="PTHR24148:SF64">
    <property type="entry name" value="HETEROKARYON INCOMPATIBILITY DOMAIN-CONTAINING PROTEIN"/>
    <property type="match status" value="1"/>
</dbReference>
<sequence>MIDDTKHLEDGVKISHTNLSSKIDQIMSHRVARVHAERWSHDLRFLTFDDSEIHGNPTELIESHESEDDVEEVPRILDSIMGQCQRCELRIPVPSGHRCESHSRLGSRDNKREVALREYANPCVHVCELTCDYCKHIPLFPNQGAITTFKIRRIDPKAWTRCRHFVAISYCWAAQTAGTEENPKVPYKVVEEDGSVRDMRASSSTIDRVVEFARQNGFRMIWIDQECIEQDKPTEKELAVQAMDLVYLEAHTSIGLLQSYLEQKHFDALLLIYETNFAHLLDKRRGRCSFRGRRKLNLATLAEAVSLIANDKWNTRAWVLQEAFVSSGNMTMLFPRLENIKVDGWALVCHELSLSEIAIQLDIITQCIKSCSHHVSASIRNQISVADTLNTGRTSKPTATPSSSELKKTLERIELFHPSKPRQTASTNYMINQSRLKRICNAAVALTYLRLRDLYSVADKVAIVANMCGYALRLNTMKLAETQDSLGLCMIAQSLANGDFSLITPELYRFPPRDKHDASFVTEGNNLPDFSWIPSILPQLKYIYSTSWNPSGNTAFLSSGSSPSLSSSGLSLLGTIWKVDRYIDMRRLKRKYADSWTSLNKNLDKTPASTFKLGTTHLLFEIIGDLISRNEFQTADAILNSTSNPMWQRKSAPQQGVESVRQFPPGLSVENREGMFALDHSGDGRFNQCWIIDRVVTKGGFWVGKIVDESKQPDLSPKSPAEQMDVTAKPDDKVRPIPFYKGHQHQLLVRSILSNLSSLVNNMGDENKQENPMDPITFATLQSDNIAVLAGSLGDVISHKDMEESRSVFDVDGDVSGKCLVFQPFHMLLESIPRPELRNMSVSWKVERVDNGAAESTDNNADESVEVEEEEEEGEKFVFKTHGSVKGMWKYNLRIGRRFLLV</sequence>
<dbReference type="InterPro" id="IPR010730">
    <property type="entry name" value="HET"/>
</dbReference>
<evidence type="ECO:0000313" key="4">
    <source>
        <dbReference type="Proteomes" id="UP000193240"/>
    </source>
</evidence>
<proteinExistence type="predicted"/>
<evidence type="ECO:0000256" key="1">
    <source>
        <dbReference type="SAM" id="MobiDB-lite"/>
    </source>
</evidence>
<evidence type="ECO:0000259" key="2">
    <source>
        <dbReference type="Pfam" id="PF06985"/>
    </source>
</evidence>
<feature type="compositionally biased region" description="Acidic residues" evidence="1">
    <location>
        <begin position="860"/>
        <end position="871"/>
    </location>
</feature>
<dbReference type="Pfam" id="PF06985">
    <property type="entry name" value="HET"/>
    <property type="match status" value="1"/>
</dbReference>
<dbReference type="EMBL" id="KZ107856">
    <property type="protein sequence ID" value="OSS44758.1"/>
    <property type="molecule type" value="Genomic_DNA"/>
</dbReference>
<dbReference type="InterPro" id="IPR052895">
    <property type="entry name" value="HetReg/Transcr_Mod"/>
</dbReference>
<dbReference type="OMA" id="FVAVSYC"/>
<dbReference type="InParanoid" id="A0A1Y2LPC7"/>
<feature type="domain" description="Heterokaryon incompatibility" evidence="2">
    <location>
        <begin position="165"/>
        <end position="322"/>
    </location>
</feature>
<dbReference type="STRING" id="105696.A0A1Y2LPC7"/>
<dbReference type="PANTHER" id="PTHR24148">
    <property type="entry name" value="ANKYRIN REPEAT DOMAIN-CONTAINING PROTEIN 39 HOMOLOG-RELATED"/>
    <property type="match status" value="1"/>
</dbReference>
<dbReference type="Proteomes" id="UP000193240">
    <property type="component" value="Unassembled WGS sequence"/>
</dbReference>
<name>A0A1Y2LPC7_EPING</name>
<reference evidence="3 4" key="1">
    <citation type="journal article" date="2017" name="Genome Announc.">
        <title>Genome sequence of the saprophytic ascomycete Epicoccum nigrum ICMP 19927 strain isolated from New Zealand.</title>
        <authorList>
            <person name="Fokin M."/>
            <person name="Fleetwood D."/>
            <person name="Weir B.S."/>
            <person name="Villas-Boas S.G."/>
        </authorList>
    </citation>
    <scope>NUCLEOTIDE SEQUENCE [LARGE SCALE GENOMIC DNA]</scope>
    <source>
        <strain evidence="3 4">ICMP 19927</strain>
    </source>
</reference>